<dbReference type="SMART" id="SM00020">
    <property type="entry name" value="Tryp_SPc"/>
    <property type="match status" value="1"/>
</dbReference>
<dbReference type="RefSeq" id="WP_051709207.1">
    <property type="nucleotide sequence ID" value="NZ_JBHSJE010000001.1"/>
</dbReference>
<keyword evidence="4 8" id="KW-0378">Hydrolase</keyword>
<dbReference type="Proteomes" id="UP001595908">
    <property type="component" value="Unassembled WGS sequence"/>
</dbReference>
<evidence type="ECO:0000256" key="6">
    <source>
        <dbReference type="SAM" id="SignalP"/>
    </source>
</evidence>
<dbReference type="InterPro" id="IPR043504">
    <property type="entry name" value="Peptidase_S1_PA_chymotrypsin"/>
</dbReference>
<sequence length="599" mass="61919">MTSGRRKGSIPFSAAVAALALGAAALSVVPAQADTPQPAGKKSVQQRSTASQAELLKTVKRSTAELLSGETAAPTEKPDSGTDAEAGGEPAPETSGPSTDPKIIGGTAATLGEAPWMVQLHYYDDKGTTGEADDEGYFCGGTLVAPAKVLTAAHCVAGLDWETNGAVLGGTTQLPEAGDLHGGTATGVWRQWVHPDYDDAGYDHDVAVLTLGSALPYETLQPAASGDTARYKTGTPATVYGWGRTSSTSDDISPVLLKASVPVGADAACSGYFGGDFVPGHMVCAGQPASGQDTGTVSPCNGDSGGPLVVNGRIAGVVSWGVTDCVESGAYGVYAKTAAFAGAVNPRIDDANLNFDDKADLFARASTGEGFDYYSRGTSVGDRESVGDWQGVDLVRQADVNRDDYQDYVYRNSAGELYWWGYDSAAETYLDHKIGPGWGSLRNITLTGDVTGDGLVDLTANDSAGKLWMWTGRGNGTFAAKVQIGVGWSTYAVYGKGDYSGDGKPDLIARDGSAVLWMYKGTGSASAPFSGRVKVGSGWNFTAYATTGDVTGDGRADFIVRDTAGVLWAYKSTGSETVPFATAARIKLGVGWGSYSLLG</sequence>
<protein>
    <submittedName>
        <fullName evidence="8">Trypsin-like serine protease</fullName>
        <ecNumber evidence="8">3.4.21.-</ecNumber>
    </submittedName>
</protein>
<dbReference type="Gene3D" id="2.40.10.10">
    <property type="entry name" value="Trypsin-like serine proteases"/>
    <property type="match status" value="1"/>
</dbReference>
<evidence type="ECO:0000259" key="7">
    <source>
        <dbReference type="PROSITE" id="PS50240"/>
    </source>
</evidence>
<dbReference type="GeneID" id="31232455"/>
<dbReference type="PROSITE" id="PS50240">
    <property type="entry name" value="TRYPSIN_DOM"/>
    <property type="match status" value="1"/>
</dbReference>
<dbReference type="InterPro" id="IPR018114">
    <property type="entry name" value="TRYPSIN_HIS"/>
</dbReference>
<evidence type="ECO:0000256" key="5">
    <source>
        <dbReference type="SAM" id="MobiDB-lite"/>
    </source>
</evidence>
<keyword evidence="3" id="KW-1015">Disulfide bond</keyword>
<reference evidence="9" key="1">
    <citation type="journal article" date="2019" name="Int. J. Syst. Evol. Microbiol.">
        <title>The Global Catalogue of Microorganisms (GCM) 10K type strain sequencing project: providing services to taxonomists for standard genome sequencing and annotation.</title>
        <authorList>
            <consortium name="The Broad Institute Genomics Platform"/>
            <consortium name="The Broad Institute Genome Sequencing Center for Infectious Disease"/>
            <person name="Wu L."/>
            <person name="Ma J."/>
        </authorList>
    </citation>
    <scope>NUCLEOTIDE SEQUENCE [LARGE SCALE GENOMIC DNA]</scope>
    <source>
        <strain evidence="9">ICMP 257</strain>
    </source>
</reference>
<feature type="domain" description="Peptidase S1" evidence="7">
    <location>
        <begin position="103"/>
        <end position="349"/>
    </location>
</feature>
<keyword evidence="9" id="KW-1185">Reference proteome</keyword>
<dbReference type="InterPro" id="IPR033116">
    <property type="entry name" value="TRYPSIN_SER"/>
</dbReference>
<dbReference type="PANTHER" id="PTHR24276">
    <property type="entry name" value="POLYSERASE-RELATED"/>
    <property type="match status" value="1"/>
</dbReference>
<dbReference type="GO" id="GO:0016787">
    <property type="term" value="F:hydrolase activity"/>
    <property type="evidence" value="ECO:0007669"/>
    <property type="project" value="UniProtKB-KW"/>
</dbReference>
<dbReference type="InterPro" id="IPR013517">
    <property type="entry name" value="FG-GAP"/>
</dbReference>
<accession>A0ABV9V2Y2</accession>
<dbReference type="SUPFAM" id="SSF50494">
    <property type="entry name" value="Trypsin-like serine proteases"/>
    <property type="match status" value="1"/>
</dbReference>
<dbReference type="InterPro" id="IPR050430">
    <property type="entry name" value="Peptidase_S1"/>
</dbReference>
<feature type="chain" id="PRO_5046713626" evidence="6">
    <location>
        <begin position="34"/>
        <end position="599"/>
    </location>
</feature>
<evidence type="ECO:0000313" key="8">
    <source>
        <dbReference type="EMBL" id="MFC4977119.1"/>
    </source>
</evidence>
<dbReference type="PROSITE" id="PS00134">
    <property type="entry name" value="TRYPSIN_HIS"/>
    <property type="match status" value="1"/>
</dbReference>
<dbReference type="InterPro" id="IPR001254">
    <property type="entry name" value="Trypsin_dom"/>
</dbReference>
<dbReference type="SUPFAM" id="SSF69318">
    <property type="entry name" value="Integrin alpha N-terminal domain"/>
    <property type="match status" value="1"/>
</dbReference>
<comment type="similarity">
    <text evidence="1">Belongs to the peptidase S1 family.</text>
</comment>
<comment type="caution">
    <text evidence="8">The sequence shown here is derived from an EMBL/GenBank/DDBJ whole genome shotgun (WGS) entry which is preliminary data.</text>
</comment>
<keyword evidence="4" id="KW-0720">Serine protease</keyword>
<feature type="signal peptide" evidence="6">
    <location>
        <begin position="1"/>
        <end position="33"/>
    </location>
</feature>
<evidence type="ECO:0000256" key="1">
    <source>
        <dbReference type="ARBA" id="ARBA00007664"/>
    </source>
</evidence>
<feature type="compositionally biased region" description="Polar residues" evidence="5">
    <location>
        <begin position="43"/>
        <end position="52"/>
    </location>
</feature>
<name>A0ABV9V2Y2_STRAZ</name>
<dbReference type="InterPro" id="IPR001314">
    <property type="entry name" value="Peptidase_S1A"/>
</dbReference>
<evidence type="ECO:0000256" key="4">
    <source>
        <dbReference type="RuleBase" id="RU363034"/>
    </source>
</evidence>
<dbReference type="CDD" id="cd00190">
    <property type="entry name" value="Tryp_SPc"/>
    <property type="match status" value="1"/>
</dbReference>
<dbReference type="PRINTS" id="PR00722">
    <property type="entry name" value="CHYMOTRYPSIN"/>
</dbReference>
<evidence type="ECO:0000313" key="9">
    <source>
        <dbReference type="Proteomes" id="UP001595908"/>
    </source>
</evidence>
<dbReference type="InterPro" id="IPR009003">
    <property type="entry name" value="Peptidase_S1_PA"/>
</dbReference>
<keyword evidence="4" id="KW-0645">Protease</keyword>
<evidence type="ECO:0000256" key="3">
    <source>
        <dbReference type="ARBA" id="ARBA00023157"/>
    </source>
</evidence>
<dbReference type="EMBL" id="JBHSJE010000001">
    <property type="protein sequence ID" value="MFC4977119.1"/>
    <property type="molecule type" value="Genomic_DNA"/>
</dbReference>
<gene>
    <name evidence="8" type="ORF">ACFPL4_01910</name>
</gene>
<dbReference type="PROSITE" id="PS00135">
    <property type="entry name" value="TRYPSIN_SER"/>
    <property type="match status" value="1"/>
</dbReference>
<dbReference type="EC" id="3.4.21.-" evidence="8"/>
<dbReference type="Pfam" id="PF00089">
    <property type="entry name" value="Trypsin"/>
    <property type="match status" value="1"/>
</dbReference>
<dbReference type="InterPro" id="IPR028994">
    <property type="entry name" value="Integrin_alpha_N"/>
</dbReference>
<dbReference type="Pfam" id="PF13517">
    <property type="entry name" value="FG-GAP_3"/>
    <property type="match status" value="1"/>
</dbReference>
<dbReference type="PANTHER" id="PTHR24276:SF98">
    <property type="entry name" value="FI18310P1-RELATED"/>
    <property type="match status" value="1"/>
</dbReference>
<organism evidence="8 9">
    <name type="scientific">Streptomyces atroolivaceus</name>
    <dbReference type="NCBI Taxonomy" id="66869"/>
    <lineage>
        <taxon>Bacteria</taxon>
        <taxon>Bacillati</taxon>
        <taxon>Actinomycetota</taxon>
        <taxon>Actinomycetes</taxon>
        <taxon>Kitasatosporales</taxon>
        <taxon>Streptomycetaceae</taxon>
        <taxon>Streptomyces</taxon>
    </lineage>
</organism>
<evidence type="ECO:0000256" key="2">
    <source>
        <dbReference type="ARBA" id="ARBA00022729"/>
    </source>
</evidence>
<keyword evidence="2 6" id="KW-0732">Signal</keyword>
<feature type="region of interest" description="Disordered" evidence="5">
    <location>
        <begin position="32"/>
        <end position="106"/>
    </location>
</feature>
<proteinExistence type="inferred from homology"/>